<sequence length="182" mass="21033">MMFNFGHLLNKRFDDFWGENDPDYIQGALKFMLKWYTLGKENYSGKISERSSLEILTKSLVMELVKQMKVPGVVFRTIHLTTFYQVSSQRLRMSFDLYISAFLPTLCTQLELAFKPSVFLLPEFVGRLVAPLFMKSKSGIWLPPADVIVDLKAPRKIDMNHKSQTTVPHADFVPERSQNDSF</sequence>
<evidence type="ECO:0000313" key="1">
    <source>
        <dbReference type="EMBL" id="CAL5138948.1"/>
    </source>
</evidence>
<evidence type="ECO:0000313" key="2">
    <source>
        <dbReference type="Proteomes" id="UP001497525"/>
    </source>
</evidence>
<protein>
    <submittedName>
        <fullName evidence="1">Uncharacterized protein</fullName>
    </submittedName>
</protein>
<comment type="caution">
    <text evidence="1">The sequence shown here is derived from an EMBL/GenBank/DDBJ whole genome shotgun (WGS) entry which is preliminary data.</text>
</comment>
<name>A0AAV2TRH0_CALDB</name>
<accession>A0AAV2TRH0</accession>
<proteinExistence type="predicted"/>
<gene>
    <name evidence="1" type="ORF">CDAUBV1_LOCUS14009</name>
</gene>
<dbReference type="AlphaFoldDB" id="A0AAV2TRH0"/>
<organism evidence="1 2">
    <name type="scientific">Calicophoron daubneyi</name>
    <name type="common">Rumen fluke</name>
    <name type="synonym">Paramphistomum daubneyi</name>
    <dbReference type="NCBI Taxonomy" id="300641"/>
    <lineage>
        <taxon>Eukaryota</taxon>
        <taxon>Metazoa</taxon>
        <taxon>Spiralia</taxon>
        <taxon>Lophotrochozoa</taxon>
        <taxon>Platyhelminthes</taxon>
        <taxon>Trematoda</taxon>
        <taxon>Digenea</taxon>
        <taxon>Plagiorchiida</taxon>
        <taxon>Pronocephalata</taxon>
        <taxon>Paramphistomoidea</taxon>
        <taxon>Paramphistomidae</taxon>
        <taxon>Calicophoron</taxon>
    </lineage>
</organism>
<reference evidence="1" key="1">
    <citation type="submission" date="2024-06" db="EMBL/GenBank/DDBJ databases">
        <authorList>
            <person name="Liu X."/>
            <person name="Lenzi L."/>
            <person name="Haldenby T S."/>
            <person name="Uol C."/>
        </authorList>
    </citation>
    <scope>NUCLEOTIDE SEQUENCE</scope>
</reference>
<dbReference type="EMBL" id="CAXLJL010000556">
    <property type="protein sequence ID" value="CAL5138948.1"/>
    <property type="molecule type" value="Genomic_DNA"/>
</dbReference>
<dbReference type="Proteomes" id="UP001497525">
    <property type="component" value="Unassembled WGS sequence"/>
</dbReference>